<comment type="caution">
    <text evidence="2">The sequence shown here is derived from an EMBL/GenBank/DDBJ whole genome shotgun (WGS) entry which is preliminary data.</text>
</comment>
<dbReference type="AlphaFoldDB" id="A0A0S7YIV3"/>
<proteinExistence type="predicted"/>
<keyword evidence="1" id="KW-0472">Membrane</keyword>
<dbReference type="Proteomes" id="UP000051012">
    <property type="component" value="Unassembled WGS sequence"/>
</dbReference>
<sequence length="71" mass="8362">MRDHKELYGIYLRSSMFVSLTLIILAFLFVPTIEVEPYELRGEVITMVEEISSQMDKFEEPPRDERPKIAI</sequence>
<dbReference type="EMBL" id="LJNI01000013">
    <property type="protein sequence ID" value="KPJ74140.1"/>
    <property type="molecule type" value="Genomic_DNA"/>
</dbReference>
<name>A0A0S7YIV3_UNCT6</name>
<feature type="non-terminal residue" evidence="2">
    <location>
        <position position="71"/>
    </location>
</feature>
<accession>A0A0S7YIV3</accession>
<evidence type="ECO:0000256" key="1">
    <source>
        <dbReference type="SAM" id="Phobius"/>
    </source>
</evidence>
<evidence type="ECO:0000313" key="2">
    <source>
        <dbReference type="EMBL" id="KPJ74140.1"/>
    </source>
</evidence>
<keyword evidence="1" id="KW-0812">Transmembrane</keyword>
<protein>
    <submittedName>
        <fullName evidence="2">Uncharacterized protein</fullName>
    </submittedName>
</protein>
<feature type="transmembrane region" description="Helical" evidence="1">
    <location>
        <begin position="12"/>
        <end position="33"/>
    </location>
</feature>
<keyword evidence="1" id="KW-1133">Transmembrane helix</keyword>
<evidence type="ECO:0000313" key="3">
    <source>
        <dbReference type="Proteomes" id="UP000051012"/>
    </source>
</evidence>
<organism evidence="2 3">
    <name type="scientific">candidate division TA06 bacterium DG_78</name>
    <dbReference type="NCBI Taxonomy" id="1703772"/>
    <lineage>
        <taxon>Bacteria</taxon>
        <taxon>Bacteria division TA06</taxon>
    </lineage>
</organism>
<reference evidence="2 3" key="1">
    <citation type="journal article" date="2015" name="Microbiome">
        <title>Genomic resolution of linkages in carbon, nitrogen, and sulfur cycling among widespread estuary sediment bacteria.</title>
        <authorList>
            <person name="Baker B.J."/>
            <person name="Lazar C.S."/>
            <person name="Teske A.P."/>
            <person name="Dick G.J."/>
        </authorList>
    </citation>
    <scope>NUCLEOTIDE SEQUENCE [LARGE SCALE GENOMIC DNA]</scope>
    <source>
        <strain evidence="2">DG_78</strain>
    </source>
</reference>
<gene>
    <name evidence="2" type="ORF">AMJ52_01650</name>
</gene>